<dbReference type="SUPFAM" id="SSF50494">
    <property type="entry name" value="Trypsin-like serine proteases"/>
    <property type="match status" value="1"/>
</dbReference>
<dbReference type="PANTHER" id="PTHR24260:SF136">
    <property type="entry name" value="GH08193P-RELATED"/>
    <property type="match status" value="1"/>
</dbReference>
<feature type="region of interest" description="Disordered" evidence="1">
    <location>
        <begin position="398"/>
        <end position="421"/>
    </location>
</feature>
<comment type="caution">
    <text evidence="4">The sequence shown here is derived from an EMBL/GenBank/DDBJ whole genome shotgun (WGS) entry which is preliminary data.</text>
</comment>
<protein>
    <submittedName>
        <fullName evidence="4">Chymotrypsinogen</fullName>
    </submittedName>
</protein>
<dbReference type="PRINTS" id="PR01217">
    <property type="entry name" value="PRICHEXTENSN"/>
</dbReference>
<dbReference type="PROSITE" id="PS00134">
    <property type="entry name" value="TRYPSIN_HIS"/>
    <property type="match status" value="1"/>
</dbReference>
<dbReference type="EMBL" id="JAOPGA020001834">
    <property type="protein sequence ID" value="KAL0491631.1"/>
    <property type="molecule type" value="Genomic_DNA"/>
</dbReference>
<keyword evidence="2" id="KW-0732">Signal</keyword>
<dbReference type="Gene3D" id="2.40.10.10">
    <property type="entry name" value="Trypsin-like serine proteases"/>
    <property type="match status" value="1"/>
</dbReference>
<name>A0AAW2ZSC9_9EUKA</name>
<feature type="compositionally biased region" description="Low complexity" evidence="1">
    <location>
        <begin position="341"/>
        <end position="373"/>
    </location>
</feature>
<feature type="region of interest" description="Disordered" evidence="1">
    <location>
        <begin position="251"/>
        <end position="373"/>
    </location>
</feature>
<evidence type="ECO:0000313" key="5">
    <source>
        <dbReference type="Proteomes" id="UP001431209"/>
    </source>
</evidence>
<dbReference type="Proteomes" id="UP001431209">
    <property type="component" value="Unassembled WGS sequence"/>
</dbReference>
<feature type="domain" description="Peptidase S1" evidence="3">
    <location>
        <begin position="22"/>
        <end position="265"/>
    </location>
</feature>
<dbReference type="PROSITE" id="PS50240">
    <property type="entry name" value="TRYPSIN_DOM"/>
    <property type="match status" value="1"/>
</dbReference>
<dbReference type="SMART" id="SM00020">
    <property type="entry name" value="Tryp_SPc"/>
    <property type="match status" value="1"/>
</dbReference>
<dbReference type="InterPro" id="IPR051333">
    <property type="entry name" value="CLIP_Serine_Protease"/>
</dbReference>
<feature type="compositionally biased region" description="Pro residues" evidence="1">
    <location>
        <begin position="268"/>
        <end position="294"/>
    </location>
</feature>
<dbReference type="GO" id="GO:0004252">
    <property type="term" value="F:serine-type endopeptidase activity"/>
    <property type="evidence" value="ECO:0007669"/>
    <property type="project" value="InterPro"/>
</dbReference>
<gene>
    <name evidence="4" type="ORF">AKO1_000304</name>
</gene>
<organism evidence="4 5">
    <name type="scientific">Acrasis kona</name>
    <dbReference type="NCBI Taxonomy" id="1008807"/>
    <lineage>
        <taxon>Eukaryota</taxon>
        <taxon>Discoba</taxon>
        <taxon>Heterolobosea</taxon>
        <taxon>Tetramitia</taxon>
        <taxon>Eutetramitia</taxon>
        <taxon>Acrasidae</taxon>
        <taxon>Acrasis</taxon>
    </lineage>
</organism>
<dbReference type="InterPro" id="IPR001254">
    <property type="entry name" value="Trypsin_dom"/>
</dbReference>
<accession>A0AAW2ZSC9</accession>
<dbReference type="InterPro" id="IPR043504">
    <property type="entry name" value="Peptidase_S1_PA_chymotrypsin"/>
</dbReference>
<dbReference type="AlphaFoldDB" id="A0AAW2ZSC9"/>
<reference evidence="4 5" key="1">
    <citation type="submission" date="2024-03" db="EMBL/GenBank/DDBJ databases">
        <title>The Acrasis kona genome and developmental transcriptomes reveal deep origins of eukaryotic multicellular pathways.</title>
        <authorList>
            <person name="Sheikh S."/>
            <person name="Fu C.-J."/>
            <person name="Brown M.W."/>
            <person name="Baldauf S.L."/>
        </authorList>
    </citation>
    <scope>NUCLEOTIDE SEQUENCE [LARGE SCALE GENOMIC DNA]</scope>
    <source>
        <strain evidence="4 5">ATCC MYA-3509</strain>
    </source>
</reference>
<dbReference type="PANTHER" id="PTHR24260">
    <property type="match status" value="1"/>
</dbReference>
<evidence type="ECO:0000256" key="2">
    <source>
        <dbReference type="SAM" id="SignalP"/>
    </source>
</evidence>
<dbReference type="InterPro" id="IPR018114">
    <property type="entry name" value="TRYPSIN_HIS"/>
</dbReference>
<keyword evidence="5" id="KW-1185">Reference proteome</keyword>
<dbReference type="GO" id="GO:0006508">
    <property type="term" value="P:proteolysis"/>
    <property type="evidence" value="ECO:0007669"/>
    <property type="project" value="InterPro"/>
</dbReference>
<evidence type="ECO:0000259" key="3">
    <source>
        <dbReference type="PROSITE" id="PS50240"/>
    </source>
</evidence>
<dbReference type="Pfam" id="PF00089">
    <property type="entry name" value="Trypsin"/>
    <property type="match status" value="1"/>
</dbReference>
<sequence>MITISLTKLLILCFSVSLVTCIFNGIPVQQGEFPYLAYIIVNTDTGGYTCGGGIVSSKYVISAAHCTYGSSYQIILGRIDVNGYRRADLYNVKSVRRPDDFGSLWFDYNDVAVFELDRDVPENPGYIEYMNIGLQSPPEGATVNIAGFGFLAGQTGTTIAHKGTLPVAQNSDCNVFDSFNSTYNFCANDPELYTCAGDSGIPYVIKPTGSDKWVSVGINSYTSSGLCGSRSPQGVVARISTMIQYITDNTQDAPPKFVNIDYSDWSVPPTPTPTPTQTPTPTPTQTPTPTPTPTLTPTSTPTPTFTPTLTPTPSPTTTITPTPTPTRTPTTTPTSPPTPTSIPTTSPTFTPTTFTPTTRTPTANPTSTPTSPNPTFTYAPTQIFNPTTAVPTTLPLPATTANIASPPQNENNNNPTERSNASTLSSISLVLICVMTILLL</sequence>
<dbReference type="InterPro" id="IPR009003">
    <property type="entry name" value="Peptidase_S1_PA"/>
</dbReference>
<feature type="chain" id="PRO_5043329880" evidence="2">
    <location>
        <begin position="22"/>
        <end position="440"/>
    </location>
</feature>
<evidence type="ECO:0000313" key="4">
    <source>
        <dbReference type="EMBL" id="KAL0491631.1"/>
    </source>
</evidence>
<proteinExistence type="predicted"/>
<evidence type="ECO:0000256" key="1">
    <source>
        <dbReference type="SAM" id="MobiDB-lite"/>
    </source>
</evidence>
<feature type="signal peptide" evidence="2">
    <location>
        <begin position="1"/>
        <end position="21"/>
    </location>
</feature>
<feature type="compositionally biased region" description="Low complexity" evidence="1">
    <location>
        <begin position="295"/>
        <end position="333"/>
    </location>
</feature>